<name>A0ABT1BVI9_9BACT</name>
<keyword evidence="1" id="KW-1133">Transmembrane helix</keyword>
<gene>
    <name evidence="2" type="ORF">NG821_04430</name>
</gene>
<feature type="transmembrane region" description="Helical" evidence="1">
    <location>
        <begin position="107"/>
        <end position="131"/>
    </location>
</feature>
<sequence>MRRSIDSGIDRVARKYKQYSIWIIAALMLLSLFVMQIMQDTALLKALVVTVVFSLVCNTVYGACWKKVAQSSPVNLIRFYLAGSVLRLLLVLTVFLIYFVVVREKHAVIGFAVIFAVFYIVLLAFDCIYFVRVEKKNIK</sequence>
<evidence type="ECO:0000313" key="3">
    <source>
        <dbReference type="Proteomes" id="UP001204015"/>
    </source>
</evidence>
<dbReference type="EMBL" id="JAMXLY010000011">
    <property type="protein sequence ID" value="MCO6025092.1"/>
    <property type="molecule type" value="Genomic_DNA"/>
</dbReference>
<keyword evidence="1" id="KW-0472">Membrane</keyword>
<evidence type="ECO:0008006" key="4">
    <source>
        <dbReference type="Google" id="ProtNLM"/>
    </source>
</evidence>
<feature type="transmembrane region" description="Helical" evidence="1">
    <location>
        <begin position="44"/>
        <end position="65"/>
    </location>
</feature>
<accession>A0ABT1BVI9</accession>
<organism evidence="2 3">
    <name type="scientific">Segatella cerevisiae</name>
    <dbReference type="NCBI Taxonomy" id="2053716"/>
    <lineage>
        <taxon>Bacteria</taxon>
        <taxon>Pseudomonadati</taxon>
        <taxon>Bacteroidota</taxon>
        <taxon>Bacteroidia</taxon>
        <taxon>Bacteroidales</taxon>
        <taxon>Prevotellaceae</taxon>
        <taxon>Segatella</taxon>
    </lineage>
</organism>
<keyword evidence="1" id="KW-0812">Transmembrane</keyword>
<feature type="transmembrane region" description="Helical" evidence="1">
    <location>
        <begin position="21"/>
        <end position="38"/>
    </location>
</feature>
<proteinExistence type="predicted"/>
<feature type="transmembrane region" description="Helical" evidence="1">
    <location>
        <begin position="77"/>
        <end position="101"/>
    </location>
</feature>
<protein>
    <recommendedName>
        <fullName evidence="4">ATP synthase subunit I</fullName>
    </recommendedName>
</protein>
<dbReference type="RefSeq" id="WP_252760455.1">
    <property type="nucleotide sequence ID" value="NZ_JAMXLY010000011.1"/>
</dbReference>
<reference evidence="2 3" key="1">
    <citation type="submission" date="2022-06" db="EMBL/GenBank/DDBJ databases">
        <title>A taxonomic note on the genus Prevotella: Description of four novel genera and emended description of the genera Hallella and Xylanibacter.</title>
        <authorList>
            <person name="Hitch T.C.A."/>
        </authorList>
    </citation>
    <scope>NUCLEOTIDE SEQUENCE [LARGE SCALE GENOMIC DNA]</scope>
    <source>
        <strain evidence="2 3">DSM 100619</strain>
    </source>
</reference>
<evidence type="ECO:0000256" key="1">
    <source>
        <dbReference type="SAM" id="Phobius"/>
    </source>
</evidence>
<keyword evidence="3" id="KW-1185">Reference proteome</keyword>
<comment type="caution">
    <text evidence="2">The sequence shown here is derived from an EMBL/GenBank/DDBJ whole genome shotgun (WGS) entry which is preliminary data.</text>
</comment>
<dbReference type="Proteomes" id="UP001204015">
    <property type="component" value="Unassembled WGS sequence"/>
</dbReference>
<evidence type="ECO:0000313" key="2">
    <source>
        <dbReference type="EMBL" id="MCO6025092.1"/>
    </source>
</evidence>